<keyword evidence="2" id="KW-1185">Reference proteome</keyword>
<reference evidence="1 2" key="1">
    <citation type="journal article" date="2013" name="BMC Genomics">
        <title>Genomics-driven discovery of the pneumocandin biosynthetic gene cluster in the fungus Glarea lozoyensis.</title>
        <authorList>
            <person name="Chen L."/>
            <person name="Yue Q."/>
            <person name="Zhang X."/>
            <person name="Xiang M."/>
            <person name="Wang C."/>
            <person name="Li S."/>
            <person name="Che Y."/>
            <person name="Ortiz-Lopez F.J."/>
            <person name="Bills G.F."/>
            <person name="Liu X."/>
            <person name="An Z."/>
        </authorList>
    </citation>
    <scope>NUCLEOTIDE SEQUENCE [LARGE SCALE GENOMIC DNA]</scope>
    <source>
        <strain evidence="2">ATCC 20868 / MF5171</strain>
    </source>
</reference>
<dbReference type="KEGG" id="glz:GLAREA_02614"/>
<accession>S3D3R7</accession>
<dbReference type="EMBL" id="KE145370">
    <property type="protein sequence ID" value="EPE26701.1"/>
    <property type="molecule type" value="Genomic_DNA"/>
</dbReference>
<organism evidence="1 2">
    <name type="scientific">Glarea lozoyensis (strain ATCC 20868 / MF5171)</name>
    <dbReference type="NCBI Taxonomy" id="1116229"/>
    <lineage>
        <taxon>Eukaryota</taxon>
        <taxon>Fungi</taxon>
        <taxon>Dikarya</taxon>
        <taxon>Ascomycota</taxon>
        <taxon>Pezizomycotina</taxon>
        <taxon>Leotiomycetes</taxon>
        <taxon>Helotiales</taxon>
        <taxon>Helotiaceae</taxon>
        <taxon>Glarea</taxon>
    </lineage>
</organism>
<name>S3D3R7_GLAL2</name>
<dbReference type="AlphaFoldDB" id="S3D3R7"/>
<dbReference type="HOGENOM" id="CLU_2638264_0_0_1"/>
<dbReference type="RefSeq" id="XP_008085891.1">
    <property type="nucleotide sequence ID" value="XM_008087700.1"/>
</dbReference>
<gene>
    <name evidence="1" type="ORF">GLAREA_02614</name>
</gene>
<evidence type="ECO:0000313" key="1">
    <source>
        <dbReference type="EMBL" id="EPE26701.1"/>
    </source>
</evidence>
<sequence length="77" mass="8789">MGSSARASPLIYGDRSMFSNDKHRYDRNYYGSNFKQIEHENRSHRFFCWRWGGSQHPKKRRNYGTAAVVAAAGSGGC</sequence>
<dbReference type="Proteomes" id="UP000016922">
    <property type="component" value="Unassembled WGS sequence"/>
</dbReference>
<evidence type="ECO:0000313" key="2">
    <source>
        <dbReference type="Proteomes" id="UP000016922"/>
    </source>
</evidence>
<protein>
    <submittedName>
        <fullName evidence="1">Uncharacterized protein</fullName>
    </submittedName>
</protein>
<proteinExistence type="predicted"/>
<dbReference type="GeneID" id="19461671"/>